<evidence type="ECO:0000313" key="2">
    <source>
        <dbReference type="EMBL" id="CAE0797962.1"/>
    </source>
</evidence>
<organism evidence="2">
    <name type="scientific">Eutreptiella gymnastica</name>
    <dbReference type="NCBI Taxonomy" id="73025"/>
    <lineage>
        <taxon>Eukaryota</taxon>
        <taxon>Discoba</taxon>
        <taxon>Euglenozoa</taxon>
        <taxon>Euglenida</taxon>
        <taxon>Spirocuta</taxon>
        <taxon>Euglenophyceae</taxon>
        <taxon>Eutreptiales</taxon>
        <taxon>Eutreptiaceae</taxon>
        <taxon>Eutreptiella</taxon>
    </lineage>
</organism>
<reference evidence="2" key="1">
    <citation type="submission" date="2021-01" db="EMBL/GenBank/DDBJ databases">
        <authorList>
            <person name="Corre E."/>
            <person name="Pelletier E."/>
            <person name="Niang G."/>
            <person name="Scheremetjew M."/>
            <person name="Finn R."/>
            <person name="Kale V."/>
            <person name="Holt S."/>
            <person name="Cochrane G."/>
            <person name="Meng A."/>
            <person name="Brown T."/>
            <person name="Cohen L."/>
        </authorList>
    </citation>
    <scope>NUCLEOTIDE SEQUENCE</scope>
    <source>
        <strain evidence="2">CCMP1594</strain>
    </source>
</reference>
<name>A0A7S4CIR3_9EUGL</name>
<sequence>MLPLPAEATYRATAECKHFPSLNACHRRGGEGSRAEDLFSPLNRHTSPLDCTHTYRSSSPRDPAVPGAAGGDLQQVKSLGKMVGRVLVSPDGHAIIFGMTT</sequence>
<dbReference type="EMBL" id="HBJA01027843">
    <property type="protein sequence ID" value="CAE0797962.1"/>
    <property type="molecule type" value="Transcribed_RNA"/>
</dbReference>
<evidence type="ECO:0000256" key="1">
    <source>
        <dbReference type="SAM" id="MobiDB-lite"/>
    </source>
</evidence>
<dbReference type="AlphaFoldDB" id="A0A7S4CIR3"/>
<proteinExistence type="predicted"/>
<gene>
    <name evidence="2" type="ORF">EGYM00163_LOCUS9082</name>
</gene>
<accession>A0A7S4CIR3</accession>
<feature type="compositionally biased region" description="Basic and acidic residues" evidence="1">
    <location>
        <begin position="28"/>
        <end position="37"/>
    </location>
</feature>
<protein>
    <submittedName>
        <fullName evidence="2">Uncharacterized protein</fullName>
    </submittedName>
</protein>
<feature type="region of interest" description="Disordered" evidence="1">
    <location>
        <begin position="28"/>
        <end position="69"/>
    </location>
</feature>